<reference evidence="2" key="1">
    <citation type="submission" date="2014-05" db="EMBL/GenBank/DDBJ databases">
        <title>The transcriptome of the halophilic microalga Tetraselmis sp. GSL018 isolated from the Great Salt Lake, Utah.</title>
        <authorList>
            <person name="Jinkerson R.E."/>
            <person name="D'Adamo S."/>
            <person name="Posewitz M.C."/>
        </authorList>
    </citation>
    <scope>NUCLEOTIDE SEQUENCE</scope>
    <source>
        <strain evidence="2">GSL018</strain>
    </source>
</reference>
<feature type="non-terminal residue" evidence="2">
    <location>
        <position position="1"/>
    </location>
</feature>
<evidence type="ECO:0000256" key="1">
    <source>
        <dbReference type="SAM" id="MobiDB-lite"/>
    </source>
</evidence>
<dbReference type="EMBL" id="GBEZ01010641">
    <property type="protein sequence ID" value="JAC75059.1"/>
    <property type="molecule type" value="Transcribed_RNA"/>
</dbReference>
<feature type="region of interest" description="Disordered" evidence="1">
    <location>
        <begin position="15"/>
        <end position="35"/>
    </location>
</feature>
<dbReference type="AlphaFoldDB" id="A0A061RWC5"/>
<gene>
    <name evidence="2" type="ORF">TSPGSL018_24201</name>
</gene>
<evidence type="ECO:0000313" key="2">
    <source>
        <dbReference type="EMBL" id="JAC75059.1"/>
    </source>
</evidence>
<accession>A0A061RWC5</accession>
<protein>
    <submittedName>
        <fullName evidence="2">Uncharacterized protein</fullName>
    </submittedName>
</protein>
<sequence length="35" mass="3770">IEYDKRKVALAVGQVGKRKEGASSVPRVQTAKDAN</sequence>
<organism evidence="2">
    <name type="scientific">Tetraselmis sp. GSL018</name>
    <dbReference type="NCBI Taxonomy" id="582737"/>
    <lineage>
        <taxon>Eukaryota</taxon>
        <taxon>Viridiplantae</taxon>
        <taxon>Chlorophyta</taxon>
        <taxon>core chlorophytes</taxon>
        <taxon>Chlorodendrophyceae</taxon>
        <taxon>Chlorodendrales</taxon>
        <taxon>Chlorodendraceae</taxon>
        <taxon>Tetraselmis</taxon>
    </lineage>
</organism>
<proteinExistence type="predicted"/>
<name>A0A061RWC5_9CHLO</name>